<dbReference type="GO" id="GO:0007059">
    <property type="term" value="P:chromosome segregation"/>
    <property type="evidence" value="ECO:0007669"/>
    <property type="project" value="TreeGrafter"/>
</dbReference>
<evidence type="ECO:0000256" key="3">
    <source>
        <dbReference type="ARBA" id="ARBA00022741"/>
    </source>
</evidence>
<proteinExistence type="predicted"/>
<evidence type="ECO:0000256" key="4">
    <source>
        <dbReference type="ARBA" id="ARBA00022777"/>
    </source>
</evidence>
<comment type="caution">
    <text evidence="9">The sequence shown here is derived from an EMBL/GenBank/DDBJ whole genome shotgun (WGS) entry which is preliminary data.</text>
</comment>
<feature type="compositionally biased region" description="Basic residues" evidence="7">
    <location>
        <begin position="181"/>
        <end position="197"/>
    </location>
</feature>
<keyword evidence="4 9" id="KW-0418">Kinase</keyword>
<evidence type="ECO:0000313" key="9">
    <source>
        <dbReference type="EMBL" id="OAA74352.1"/>
    </source>
</evidence>
<dbReference type="GO" id="GO:0004712">
    <property type="term" value="F:protein serine/threonine/tyrosine kinase activity"/>
    <property type="evidence" value="ECO:0007669"/>
    <property type="project" value="TreeGrafter"/>
</dbReference>
<dbReference type="STRING" id="1081108.A0A162JVL4"/>
<dbReference type="PROSITE" id="PS50011">
    <property type="entry name" value="PROTEIN_KINASE_DOM"/>
    <property type="match status" value="1"/>
</dbReference>
<evidence type="ECO:0000313" key="10">
    <source>
        <dbReference type="Proteomes" id="UP000076881"/>
    </source>
</evidence>
<feature type="region of interest" description="Disordered" evidence="7">
    <location>
        <begin position="178"/>
        <end position="197"/>
    </location>
</feature>
<dbReference type="InterPro" id="IPR008271">
    <property type="entry name" value="Ser/Thr_kinase_AS"/>
</dbReference>
<reference evidence="9 10" key="1">
    <citation type="journal article" date="2016" name="Genome Biol. Evol.">
        <title>Divergent and convergent evolution of fungal pathogenicity.</title>
        <authorList>
            <person name="Shang Y."/>
            <person name="Xiao G."/>
            <person name="Zheng P."/>
            <person name="Cen K."/>
            <person name="Zhan S."/>
            <person name="Wang C."/>
        </authorList>
    </citation>
    <scope>NUCLEOTIDE SEQUENCE [LARGE SCALE GENOMIC DNA]</scope>
    <source>
        <strain evidence="9 10">RCEF 1005</strain>
    </source>
</reference>
<dbReference type="SMART" id="SM00220">
    <property type="entry name" value="S_TKc"/>
    <property type="match status" value="1"/>
</dbReference>
<dbReference type="AlphaFoldDB" id="A0A162JVL4"/>
<dbReference type="GO" id="GO:0004674">
    <property type="term" value="F:protein serine/threonine kinase activity"/>
    <property type="evidence" value="ECO:0007669"/>
    <property type="project" value="UniProtKB-KW"/>
</dbReference>
<feature type="compositionally biased region" description="Basic and acidic residues" evidence="7">
    <location>
        <begin position="141"/>
        <end position="151"/>
    </location>
</feature>
<evidence type="ECO:0000256" key="7">
    <source>
        <dbReference type="SAM" id="MobiDB-lite"/>
    </source>
</evidence>
<dbReference type="InterPro" id="IPR000719">
    <property type="entry name" value="Prot_kinase_dom"/>
</dbReference>
<dbReference type="PROSITE" id="PS00108">
    <property type="entry name" value="PROTEIN_KINASE_ST"/>
    <property type="match status" value="1"/>
</dbReference>
<dbReference type="Gene3D" id="1.10.510.10">
    <property type="entry name" value="Transferase(Phosphotransferase) domain 1"/>
    <property type="match status" value="1"/>
</dbReference>
<evidence type="ECO:0000259" key="8">
    <source>
        <dbReference type="PROSITE" id="PS50011"/>
    </source>
</evidence>
<feature type="binding site" evidence="6">
    <location>
        <position position="264"/>
    </location>
    <ligand>
        <name>ATP</name>
        <dbReference type="ChEBI" id="CHEBI:30616"/>
    </ligand>
</feature>
<gene>
    <name evidence="9" type="ORF">LEL_07933</name>
</gene>
<protein>
    <submittedName>
        <fullName evidence="9">Checkpoint protein kinase</fullName>
    </submittedName>
</protein>
<dbReference type="GO" id="GO:0034501">
    <property type="term" value="P:protein localization to kinetochore"/>
    <property type="evidence" value="ECO:0007669"/>
    <property type="project" value="TreeGrafter"/>
</dbReference>
<keyword evidence="1" id="KW-0723">Serine/threonine-protein kinase</keyword>
<evidence type="ECO:0000256" key="2">
    <source>
        <dbReference type="ARBA" id="ARBA00022679"/>
    </source>
</evidence>
<dbReference type="PANTHER" id="PTHR22974">
    <property type="entry name" value="MIXED LINEAGE PROTEIN KINASE"/>
    <property type="match status" value="1"/>
</dbReference>
<keyword evidence="2" id="KW-0808">Transferase</keyword>
<dbReference type="InterPro" id="IPR011009">
    <property type="entry name" value="Kinase-like_dom_sf"/>
</dbReference>
<dbReference type="Gene3D" id="3.30.200.20">
    <property type="entry name" value="Phosphorylase Kinase, domain 1"/>
    <property type="match status" value="1"/>
</dbReference>
<sequence>MEDWAHYSSDDEPSIPHFQLNAVTEALLAELDPTATATQSERAVHRRRAVSSHHEKQSQRKASLGVRSGGKDAPLVGGDSVALGPGFVAMGRPPRRPRKQPDSELDEAAFWIREEVDKGGCEAAGGGTAHCRGNDGAYYHPETRSLRRENSPKPSTPEMESLRTRASEIPVRRVLISPPRHIGRSPPKHSHPSHKRLPQVQTIADEPQPDPAAPLEKQAGTAPVRHRKVVINGISYRILKKLGRGGSGRVYEVMAPDAQTWAFKAIPLAALDSHAKRQIENEVALLQGLRTTERVALLRDWCVDEAKNAIHIVMELGQIDLETIIKNQLERDEKLDPVFVGYYWREMLRCVAALHSHEIVHADIKPANFVLVRGVLKIVDFGIAHGLPDDTVNVYLEHPAGTPSYMAPETLHVLGSSSRSSSRVVRFGKPSDIWSLGCVLHLLVYGQTPFAHVRGLAAKMSAIAGVTAAVTTDELGLGGVEVPGALMRTMGMCLERDPGRRPTAEGLLARSGGDGLVREGHVGSMVVDEVMARMAMEGVKREELDLWLAEAMEEVGLG</sequence>
<name>A0A162JVL4_CORDF</name>
<dbReference type="SUPFAM" id="SSF56112">
    <property type="entry name" value="Protein kinase-like (PK-like)"/>
    <property type="match status" value="1"/>
</dbReference>
<dbReference type="GO" id="GO:0033316">
    <property type="term" value="P:meiotic spindle assembly checkpoint signaling"/>
    <property type="evidence" value="ECO:0007669"/>
    <property type="project" value="TreeGrafter"/>
</dbReference>
<dbReference type="PROSITE" id="PS00107">
    <property type="entry name" value="PROTEIN_KINASE_ATP"/>
    <property type="match status" value="1"/>
</dbReference>
<evidence type="ECO:0000256" key="6">
    <source>
        <dbReference type="PROSITE-ProRule" id="PRU10141"/>
    </source>
</evidence>
<evidence type="ECO:0000256" key="5">
    <source>
        <dbReference type="ARBA" id="ARBA00022840"/>
    </source>
</evidence>
<dbReference type="PANTHER" id="PTHR22974:SF21">
    <property type="entry name" value="DUAL SPECIFICITY PROTEIN KINASE TTK"/>
    <property type="match status" value="1"/>
</dbReference>
<keyword evidence="10" id="KW-1185">Reference proteome</keyword>
<dbReference type="OrthoDB" id="4868213at2759"/>
<dbReference type="InterPro" id="IPR017441">
    <property type="entry name" value="Protein_kinase_ATP_BS"/>
</dbReference>
<dbReference type="Pfam" id="PF00069">
    <property type="entry name" value="Pkinase"/>
    <property type="match status" value="1"/>
</dbReference>
<evidence type="ECO:0000256" key="1">
    <source>
        <dbReference type="ARBA" id="ARBA00022527"/>
    </source>
</evidence>
<dbReference type="EMBL" id="AZHF01000006">
    <property type="protein sequence ID" value="OAA74352.1"/>
    <property type="molecule type" value="Genomic_DNA"/>
</dbReference>
<dbReference type="GO" id="GO:0005634">
    <property type="term" value="C:nucleus"/>
    <property type="evidence" value="ECO:0007669"/>
    <property type="project" value="TreeGrafter"/>
</dbReference>
<feature type="domain" description="Protein kinase" evidence="8">
    <location>
        <begin position="236"/>
        <end position="517"/>
    </location>
</feature>
<accession>A0A162JVL4</accession>
<organism evidence="9 10">
    <name type="scientific">Akanthomyces lecanii RCEF 1005</name>
    <dbReference type="NCBI Taxonomy" id="1081108"/>
    <lineage>
        <taxon>Eukaryota</taxon>
        <taxon>Fungi</taxon>
        <taxon>Dikarya</taxon>
        <taxon>Ascomycota</taxon>
        <taxon>Pezizomycotina</taxon>
        <taxon>Sordariomycetes</taxon>
        <taxon>Hypocreomycetidae</taxon>
        <taxon>Hypocreales</taxon>
        <taxon>Cordycipitaceae</taxon>
        <taxon>Akanthomyces</taxon>
        <taxon>Cordyceps confragosa</taxon>
    </lineage>
</organism>
<feature type="region of interest" description="Disordered" evidence="7">
    <location>
        <begin position="33"/>
        <end position="104"/>
    </location>
</feature>
<feature type="region of interest" description="Disordered" evidence="7">
    <location>
        <begin position="139"/>
        <end position="164"/>
    </location>
</feature>
<keyword evidence="3 6" id="KW-0547">Nucleotide-binding</keyword>
<dbReference type="Proteomes" id="UP000076881">
    <property type="component" value="Unassembled WGS sequence"/>
</dbReference>
<dbReference type="GO" id="GO:0007094">
    <property type="term" value="P:mitotic spindle assembly checkpoint signaling"/>
    <property type="evidence" value="ECO:0007669"/>
    <property type="project" value="TreeGrafter"/>
</dbReference>
<dbReference type="GO" id="GO:0005524">
    <property type="term" value="F:ATP binding"/>
    <property type="evidence" value="ECO:0007669"/>
    <property type="project" value="UniProtKB-UniRule"/>
</dbReference>
<keyword evidence="5 6" id="KW-0067">ATP-binding</keyword>
<dbReference type="GO" id="GO:0000776">
    <property type="term" value="C:kinetochore"/>
    <property type="evidence" value="ECO:0007669"/>
    <property type="project" value="TreeGrafter"/>
</dbReference>